<gene>
    <name evidence="2" type="ORF">AM593_00232</name>
</gene>
<feature type="region of interest" description="Disordered" evidence="1">
    <location>
        <begin position="41"/>
        <end position="135"/>
    </location>
</feature>
<accession>A0A3R5SNB5</accession>
<evidence type="ECO:0000313" key="3">
    <source>
        <dbReference type="Proteomes" id="UP000266721"/>
    </source>
</evidence>
<evidence type="ECO:0000313" key="2">
    <source>
        <dbReference type="EMBL" id="OPL20365.1"/>
    </source>
</evidence>
<evidence type="ECO:0000256" key="1">
    <source>
        <dbReference type="SAM" id="MobiDB-lite"/>
    </source>
</evidence>
<feature type="compositionally biased region" description="Basic and acidic residues" evidence="1">
    <location>
        <begin position="56"/>
        <end position="71"/>
    </location>
</feature>
<keyword evidence="3" id="KW-1185">Reference proteome</keyword>
<proteinExistence type="predicted"/>
<protein>
    <submittedName>
        <fullName evidence="2">Uncharacterized protein</fullName>
    </submittedName>
</protein>
<feature type="non-terminal residue" evidence="2">
    <location>
        <position position="135"/>
    </location>
</feature>
<reference evidence="2 3" key="1">
    <citation type="journal article" date="2016" name="PLoS ONE">
        <title>A First Insight into the Genome of the Filter-Feeder Mussel Mytilus galloprovincialis.</title>
        <authorList>
            <person name="Murgarella M."/>
            <person name="Puiu D."/>
            <person name="Novoa B."/>
            <person name="Figueras A."/>
            <person name="Posada D."/>
            <person name="Canchaya C."/>
        </authorList>
    </citation>
    <scope>NUCLEOTIDE SEQUENCE [LARGE SCALE GENOMIC DNA]</scope>
    <source>
        <tissue evidence="2">Muscle</tissue>
    </source>
</reference>
<sequence length="135" mass="16050">MIPFKRYRESYCMKNAQESMNCNVRQLFQLPAFSGQTVKDLSKSKLETKKKKKVTQRIDSDSDEEWRPSSEKRKKNPAFEVPKKRIRKEKKEQNNLNSDDENVDGLSDRREETGKSGSHRYPQRKIPITNYMYLE</sequence>
<feature type="non-terminal residue" evidence="2">
    <location>
        <position position="1"/>
    </location>
</feature>
<dbReference type="AlphaFoldDB" id="A0A3R5SNB5"/>
<dbReference type="Proteomes" id="UP000266721">
    <property type="component" value="Unassembled WGS sequence"/>
</dbReference>
<name>A0A3R5SNB5_MYTGA</name>
<organism evidence="2 3">
    <name type="scientific">Mytilus galloprovincialis</name>
    <name type="common">Mediterranean mussel</name>
    <dbReference type="NCBI Taxonomy" id="29158"/>
    <lineage>
        <taxon>Eukaryota</taxon>
        <taxon>Metazoa</taxon>
        <taxon>Spiralia</taxon>
        <taxon>Lophotrochozoa</taxon>
        <taxon>Mollusca</taxon>
        <taxon>Bivalvia</taxon>
        <taxon>Autobranchia</taxon>
        <taxon>Pteriomorphia</taxon>
        <taxon>Mytilida</taxon>
        <taxon>Mytiloidea</taxon>
        <taxon>Mytilidae</taxon>
        <taxon>Mytilinae</taxon>
        <taxon>Mytilus</taxon>
    </lineage>
</organism>
<dbReference type="EMBL" id="KV610520">
    <property type="protein sequence ID" value="OPL20365.1"/>
    <property type="molecule type" value="Genomic_DNA"/>
</dbReference>